<evidence type="ECO:0008006" key="3">
    <source>
        <dbReference type="Google" id="ProtNLM"/>
    </source>
</evidence>
<proteinExistence type="predicted"/>
<dbReference type="RefSeq" id="WP_043489524.1">
    <property type="nucleotide sequence ID" value="NZ_CALJTU010000082.1"/>
</dbReference>
<organism evidence="1 2">
    <name type="scientific">Hafnia alvei</name>
    <dbReference type="NCBI Taxonomy" id="569"/>
    <lineage>
        <taxon>Bacteria</taxon>
        <taxon>Pseudomonadati</taxon>
        <taxon>Pseudomonadota</taxon>
        <taxon>Gammaproteobacteria</taxon>
        <taxon>Enterobacterales</taxon>
        <taxon>Hafniaceae</taxon>
        <taxon>Hafnia</taxon>
    </lineage>
</organism>
<gene>
    <name evidence="1" type="ORF">NCTC8105_04807</name>
</gene>
<dbReference type="AlphaFoldDB" id="A0A377PQV0"/>
<dbReference type="Proteomes" id="UP000254821">
    <property type="component" value="Unassembled WGS sequence"/>
</dbReference>
<evidence type="ECO:0000313" key="2">
    <source>
        <dbReference type="Proteomes" id="UP000254821"/>
    </source>
</evidence>
<reference evidence="1 2" key="1">
    <citation type="submission" date="2018-06" db="EMBL/GenBank/DDBJ databases">
        <authorList>
            <consortium name="Pathogen Informatics"/>
            <person name="Doyle S."/>
        </authorList>
    </citation>
    <scope>NUCLEOTIDE SEQUENCE [LARGE SCALE GENOMIC DNA]</scope>
    <source>
        <strain evidence="1 2">NCTC8105</strain>
    </source>
</reference>
<sequence>MYKFIRSECPEYLALCWESLTAQHRQAKENNPKHKFDWYAGFKYGTTLDILFTMNVGHCAFCDGGGIGEQSRKTIEHFKPKSLFPDLAYKWENLYPCCDQCQSQKRERFDPDLLIADDIAYQFDGYFMLDYRTGAIEPSAAVDSNHQRRAQVTIEHYGLNLPERKRGRLRELQHYQRRDKDVSQLDDFSYRYFLQDYTD</sequence>
<evidence type="ECO:0000313" key="1">
    <source>
        <dbReference type="EMBL" id="STQ82590.1"/>
    </source>
</evidence>
<dbReference type="Gene3D" id="1.10.30.50">
    <property type="match status" value="1"/>
</dbReference>
<name>A0A377PQV0_HAFAL</name>
<protein>
    <recommendedName>
        <fullName evidence="3">TIGR02646 family protein</fullName>
    </recommendedName>
</protein>
<dbReference type="EMBL" id="UGHP01000001">
    <property type="protein sequence ID" value="STQ82590.1"/>
    <property type="molecule type" value="Genomic_DNA"/>
</dbReference>
<accession>A0A377PQV0</accession>